<keyword evidence="10" id="KW-1185">Reference proteome</keyword>
<evidence type="ECO:0000313" key="10">
    <source>
        <dbReference type="Proteomes" id="UP000199701"/>
    </source>
</evidence>
<evidence type="ECO:0000256" key="4">
    <source>
        <dbReference type="ARBA" id="ARBA00022989"/>
    </source>
</evidence>
<proteinExistence type="inferred from homology"/>
<accession>A0A1I0RY18</accession>
<evidence type="ECO:0000256" key="2">
    <source>
        <dbReference type="ARBA" id="ARBA00022475"/>
    </source>
</evidence>
<evidence type="ECO:0000256" key="7">
    <source>
        <dbReference type="SAM" id="Phobius"/>
    </source>
</evidence>
<name>A0A1I0RY18_9FIRM</name>
<gene>
    <name evidence="9" type="ORF">SAMN05421659_1327</name>
</gene>
<feature type="transmembrane region" description="Helical" evidence="7">
    <location>
        <begin position="265"/>
        <end position="291"/>
    </location>
</feature>
<keyword evidence="2" id="KW-1003">Cell membrane</keyword>
<sequence>MKQNKKQVIWELAKANDKKNRKSNIIYIIAVALAVMLLFSAFSIAKGKIDTDSLRNIRKAGIAANVFLQNGTKDQYQKLKELSYVKSVGVQKTFAGIYDNTNDLLCYCSILDMTGYKDMLKPACTSVFGMYPQKNKEIFMSRRALEVLGIQEPKIGMKIELGLGWFDWMTNKEHQDTYRSNFILSGYNTDYNDIMQNVPSIYFSEEFLEENGIKMFPAKLLVRTNIDFLESSYIETQLYQDVEMKNEYQQFVVEESSVSRAMATFIGGFEIAVICAMIICISAYLLIYNIVSISLGREIRQFGLLETIGMTRKQLRKMVYLQSFIKSILGCVIGGILGILVQFLLIQKLLEKVCLEGFGSANGMNTFYGGILSFSVVFVFVFSFYASTRAIKKSGTFRPIEAVKYQEIDTTKRKKNCTHPRSKTRNGAEISRMAWRNLMRSRTKFVVTMLSMTLGCEVALGAVVLAKGTDTIHELEQNYDFEVGIEEDTVNGYLDAIKFENSEQENLFADEYVNDIAKIANISKESLQICQGGYGFIATDLKDGFAPRLKVLIGESNYNNYVTVQILSKDSLENIETYVQNKEIGINIEAVKKGTGALLLHKNELSSNLNAEVADTLGESFTFYQSYVDYAEKKNSTSITCAGYLDTAKKAFPDLDFTYSGNGINYLVVSEKGFQQLGFNKQIFHISFNVMDAEESTIKEQLTQWASKINKKNKYLFYVTANSDTIASAQNYIQASRMVMEALSIILLFMGIMNYINTRFADFSARRKEFVIMERIGMTRRQLQKMLLLEGSYFCLILIGILLSIGSFGLLCLGRFVNQNLSYFKFYYPVGAIGILCCCLTFICILLPMLYFRKVESKSVLEELK</sequence>
<dbReference type="InterPro" id="IPR050250">
    <property type="entry name" value="Macrolide_Exporter_MacB"/>
</dbReference>
<feature type="transmembrane region" description="Helical" evidence="7">
    <location>
        <begin position="366"/>
        <end position="386"/>
    </location>
</feature>
<evidence type="ECO:0000313" key="9">
    <source>
        <dbReference type="EMBL" id="SEW46404.1"/>
    </source>
</evidence>
<dbReference type="Pfam" id="PF02687">
    <property type="entry name" value="FtsX"/>
    <property type="match status" value="2"/>
</dbReference>
<comment type="similarity">
    <text evidence="6">Belongs to the ABC-4 integral membrane protein family.</text>
</comment>
<keyword evidence="4 7" id="KW-1133">Transmembrane helix</keyword>
<dbReference type="OrthoDB" id="1694171at2"/>
<dbReference type="PANTHER" id="PTHR30572:SF4">
    <property type="entry name" value="ABC TRANSPORTER PERMEASE YTRF"/>
    <property type="match status" value="1"/>
</dbReference>
<comment type="subcellular location">
    <subcellularLocation>
        <location evidence="1">Cell membrane</location>
        <topology evidence="1">Multi-pass membrane protein</topology>
    </subcellularLocation>
</comment>
<dbReference type="AlphaFoldDB" id="A0A1I0RY18"/>
<feature type="domain" description="ABC3 transporter permease C-terminal" evidence="8">
    <location>
        <begin position="743"/>
        <end position="855"/>
    </location>
</feature>
<organism evidence="9 10">
    <name type="scientific">[Clostridium] fimetarium</name>
    <dbReference type="NCBI Taxonomy" id="99656"/>
    <lineage>
        <taxon>Bacteria</taxon>
        <taxon>Bacillati</taxon>
        <taxon>Bacillota</taxon>
        <taxon>Clostridia</taxon>
        <taxon>Lachnospirales</taxon>
        <taxon>Lachnospiraceae</taxon>
    </lineage>
</organism>
<evidence type="ECO:0000256" key="3">
    <source>
        <dbReference type="ARBA" id="ARBA00022692"/>
    </source>
</evidence>
<reference evidence="9 10" key="1">
    <citation type="submission" date="2016-10" db="EMBL/GenBank/DDBJ databases">
        <authorList>
            <person name="de Groot N.N."/>
        </authorList>
    </citation>
    <scope>NUCLEOTIDE SEQUENCE [LARGE SCALE GENOMIC DNA]</scope>
    <source>
        <strain evidence="9 10">DSM 9179</strain>
    </source>
</reference>
<dbReference type="STRING" id="99656.SAMN05421659_1327"/>
<feature type="transmembrane region" description="Helical" evidence="7">
    <location>
        <begin position="826"/>
        <end position="852"/>
    </location>
</feature>
<dbReference type="GO" id="GO:0022857">
    <property type="term" value="F:transmembrane transporter activity"/>
    <property type="evidence" value="ECO:0007669"/>
    <property type="project" value="TreeGrafter"/>
</dbReference>
<feature type="transmembrane region" description="Helical" evidence="7">
    <location>
        <begin position="24"/>
        <end position="45"/>
    </location>
</feature>
<keyword evidence="3 7" id="KW-0812">Transmembrane</keyword>
<protein>
    <submittedName>
        <fullName evidence="9">FtsX-like permease family protein</fullName>
    </submittedName>
</protein>
<feature type="transmembrane region" description="Helical" evidence="7">
    <location>
        <begin position="445"/>
        <end position="466"/>
    </location>
</feature>
<feature type="transmembrane region" description="Helical" evidence="7">
    <location>
        <begin position="319"/>
        <end position="346"/>
    </location>
</feature>
<dbReference type="RefSeq" id="WP_092458375.1">
    <property type="nucleotide sequence ID" value="NZ_FOJI01000032.1"/>
</dbReference>
<evidence type="ECO:0000256" key="1">
    <source>
        <dbReference type="ARBA" id="ARBA00004651"/>
    </source>
</evidence>
<evidence type="ECO:0000259" key="8">
    <source>
        <dbReference type="Pfam" id="PF02687"/>
    </source>
</evidence>
<keyword evidence="5 7" id="KW-0472">Membrane</keyword>
<dbReference type="GO" id="GO:0005886">
    <property type="term" value="C:plasma membrane"/>
    <property type="evidence" value="ECO:0007669"/>
    <property type="project" value="UniProtKB-SubCell"/>
</dbReference>
<feature type="transmembrane region" description="Helical" evidence="7">
    <location>
        <begin position="738"/>
        <end position="757"/>
    </location>
</feature>
<feature type="domain" description="ABC3 transporter permease C-terminal" evidence="8">
    <location>
        <begin position="276"/>
        <end position="393"/>
    </location>
</feature>
<evidence type="ECO:0000256" key="6">
    <source>
        <dbReference type="ARBA" id="ARBA00038076"/>
    </source>
</evidence>
<dbReference type="PANTHER" id="PTHR30572">
    <property type="entry name" value="MEMBRANE COMPONENT OF TRANSPORTER-RELATED"/>
    <property type="match status" value="1"/>
</dbReference>
<dbReference type="InterPro" id="IPR003838">
    <property type="entry name" value="ABC3_permease_C"/>
</dbReference>
<dbReference type="Proteomes" id="UP000199701">
    <property type="component" value="Unassembled WGS sequence"/>
</dbReference>
<evidence type="ECO:0000256" key="5">
    <source>
        <dbReference type="ARBA" id="ARBA00023136"/>
    </source>
</evidence>
<dbReference type="EMBL" id="FOJI01000032">
    <property type="protein sequence ID" value="SEW46404.1"/>
    <property type="molecule type" value="Genomic_DNA"/>
</dbReference>
<feature type="transmembrane region" description="Helical" evidence="7">
    <location>
        <begin position="787"/>
        <end position="806"/>
    </location>
</feature>